<dbReference type="InterPro" id="IPR018060">
    <property type="entry name" value="HTH_AraC"/>
</dbReference>
<dbReference type="Pfam" id="PF12833">
    <property type="entry name" value="HTH_18"/>
    <property type="match status" value="1"/>
</dbReference>
<dbReference type="PROSITE" id="PS01124">
    <property type="entry name" value="HTH_ARAC_FAMILY_2"/>
    <property type="match status" value="1"/>
</dbReference>
<dbReference type="Gene3D" id="1.10.10.60">
    <property type="entry name" value="Homeodomain-like"/>
    <property type="match status" value="1"/>
</dbReference>
<dbReference type="PANTHER" id="PTHR46796:SF6">
    <property type="entry name" value="ARAC SUBFAMILY"/>
    <property type="match status" value="1"/>
</dbReference>
<dbReference type="PANTHER" id="PTHR46796">
    <property type="entry name" value="HTH-TYPE TRANSCRIPTIONAL ACTIVATOR RHAS-RELATED"/>
    <property type="match status" value="1"/>
</dbReference>
<dbReference type="AlphaFoldDB" id="A0A2T0V7T8"/>
<dbReference type="GO" id="GO:0003700">
    <property type="term" value="F:DNA-binding transcription factor activity"/>
    <property type="evidence" value="ECO:0007669"/>
    <property type="project" value="InterPro"/>
</dbReference>
<evidence type="ECO:0000256" key="3">
    <source>
        <dbReference type="ARBA" id="ARBA00023163"/>
    </source>
</evidence>
<evidence type="ECO:0000256" key="1">
    <source>
        <dbReference type="ARBA" id="ARBA00023015"/>
    </source>
</evidence>
<accession>A0A2T0V7T8</accession>
<dbReference type="SMART" id="SM00342">
    <property type="entry name" value="HTH_ARAC"/>
    <property type="match status" value="1"/>
</dbReference>
<name>A0A2T0V7T8_9GAMM</name>
<dbReference type="GO" id="GO:0043565">
    <property type="term" value="F:sequence-specific DNA binding"/>
    <property type="evidence" value="ECO:0007669"/>
    <property type="project" value="InterPro"/>
</dbReference>
<keyword evidence="1" id="KW-0805">Transcription regulation</keyword>
<evidence type="ECO:0000259" key="4">
    <source>
        <dbReference type="PROSITE" id="PS01124"/>
    </source>
</evidence>
<dbReference type="InterPro" id="IPR020449">
    <property type="entry name" value="Tscrpt_reg_AraC-type_HTH"/>
</dbReference>
<reference evidence="5 6" key="1">
    <citation type="submission" date="2018-03" db="EMBL/GenBank/DDBJ databases">
        <title>Genomic Encyclopedia of Type Strains, Phase III (KMG-III): the genomes of soil and plant-associated and newly described type strains.</title>
        <authorList>
            <person name="Whitman W."/>
        </authorList>
    </citation>
    <scope>NUCLEOTIDE SEQUENCE [LARGE SCALE GENOMIC DNA]</scope>
    <source>
        <strain evidence="5 6">CGMCC 1.12152</strain>
    </source>
</reference>
<dbReference type="InterPro" id="IPR009057">
    <property type="entry name" value="Homeodomain-like_sf"/>
</dbReference>
<dbReference type="PRINTS" id="PR00032">
    <property type="entry name" value="HTHARAC"/>
</dbReference>
<keyword evidence="3" id="KW-0804">Transcription</keyword>
<dbReference type="InterPro" id="IPR050204">
    <property type="entry name" value="AraC_XylS_family_regulators"/>
</dbReference>
<dbReference type="SUPFAM" id="SSF46689">
    <property type="entry name" value="Homeodomain-like"/>
    <property type="match status" value="1"/>
</dbReference>
<keyword evidence="2" id="KW-0238">DNA-binding</keyword>
<sequence>MGETSAIHEISAADLRALSAPLVKRQRLEAPAWDRRSALLTGRMWVAEVEPGMQLRLADIQDRFGLTSQAVLPAGIKIALVIGGTARVRYGAVETRLGPEAPHCGLMVTLPEAASFTRLGQAGASERTLTLSLSPHWLARHGHRELVMSCLSTPTLRHWAPSSGLVALASRLFAVDEKAPTSVAARLQLAGLATTLAGEALACLPQADSRTTSSIMPDHRLARLMNLIDSGQAKGVPQAALAEQLGMSLSTLQRRFYHQQGEALGSFLRRHHLDLARNAMAQQAISIDAAAALAGYTSAANFTTAFKREYGVAPGEYRRAHLRLIH</sequence>
<evidence type="ECO:0000313" key="6">
    <source>
        <dbReference type="Proteomes" id="UP000237647"/>
    </source>
</evidence>
<dbReference type="Proteomes" id="UP000237647">
    <property type="component" value="Unassembled WGS sequence"/>
</dbReference>
<gene>
    <name evidence="5" type="ORF">B0H98_101192</name>
</gene>
<comment type="caution">
    <text evidence="5">The sequence shown here is derived from an EMBL/GenBank/DDBJ whole genome shotgun (WGS) entry which is preliminary data.</text>
</comment>
<evidence type="ECO:0000313" key="5">
    <source>
        <dbReference type="EMBL" id="PRY66214.1"/>
    </source>
</evidence>
<keyword evidence="6" id="KW-1185">Reference proteome</keyword>
<feature type="domain" description="HTH araC/xylS-type" evidence="4">
    <location>
        <begin position="222"/>
        <end position="320"/>
    </location>
</feature>
<protein>
    <submittedName>
        <fullName evidence="5">AraC family transcriptional regulator</fullName>
    </submittedName>
</protein>
<dbReference type="EMBL" id="PVTK01000001">
    <property type="protein sequence ID" value="PRY66214.1"/>
    <property type="molecule type" value="Genomic_DNA"/>
</dbReference>
<proteinExistence type="predicted"/>
<organism evidence="5 6">
    <name type="scientific">Vreelandella songnenensis</name>
    <dbReference type="NCBI Taxonomy" id="1176243"/>
    <lineage>
        <taxon>Bacteria</taxon>
        <taxon>Pseudomonadati</taxon>
        <taxon>Pseudomonadota</taxon>
        <taxon>Gammaproteobacteria</taxon>
        <taxon>Oceanospirillales</taxon>
        <taxon>Halomonadaceae</taxon>
        <taxon>Vreelandella</taxon>
    </lineage>
</organism>
<evidence type="ECO:0000256" key="2">
    <source>
        <dbReference type="ARBA" id="ARBA00023125"/>
    </source>
</evidence>
<dbReference type="RefSeq" id="WP_167392633.1">
    <property type="nucleotide sequence ID" value="NZ_PVTK01000001.1"/>
</dbReference>